<dbReference type="InterPro" id="IPR003598">
    <property type="entry name" value="Ig_sub2"/>
</dbReference>
<keyword evidence="2" id="KW-1015">Disulfide bond</keyword>
<proteinExistence type="predicted"/>
<sequence>MKEGDVHSPNVVVSSISADASKPILTREPAGEISEGDTVTLSCVVEGGSGGWRYLWYTDRQGAPVHQTDSSSGTGAGYTISAAALSHSGEYWCGAGRGRNTSYSQYSEGVKIQVSELFSTPTLTVLPGASVWEGEAVTLQCGAHINKQGTQLQYRYSKDNGTVRGAGSQDQHSIPAAGLRDTGRYQCEVEAAGTGLKKRSGSVSLTVRALFSRVTLTASPGATVKEGEALNLTCEAAVNKTPRPQLHYTIVRDGEPVTNSTDSALYSIASTEKSHTGSYTCAVESQGVKKSSQELHIEVQTSWHSAVAIGYRVSFSLIHFIVLTLLLLQYCRIQGSLCIAGGKSRGSCTS</sequence>
<dbReference type="Proteomes" id="UP001230051">
    <property type="component" value="Unassembled WGS sequence"/>
</dbReference>
<dbReference type="SMART" id="SM00408">
    <property type="entry name" value="IGc2"/>
    <property type="match status" value="3"/>
</dbReference>
<dbReference type="PANTHER" id="PTHR11481:SF64">
    <property type="entry name" value="FC RECEPTOR-LIKE PROTEIN 4"/>
    <property type="match status" value="1"/>
</dbReference>
<dbReference type="Pfam" id="PF13895">
    <property type="entry name" value="Ig_2"/>
    <property type="match status" value="2"/>
</dbReference>
<dbReference type="Gene3D" id="2.60.40.10">
    <property type="entry name" value="Immunoglobulins"/>
    <property type="match status" value="3"/>
</dbReference>
<keyword evidence="4" id="KW-0675">Receptor</keyword>
<dbReference type="InterPro" id="IPR013783">
    <property type="entry name" value="Ig-like_fold"/>
</dbReference>
<gene>
    <name evidence="4" type="primary">FCRL6</name>
    <name evidence="4" type="ORF">AOXY_G27862</name>
</gene>
<keyword evidence="5" id="KW-1185">Reference proteome</keyword>
<accession>A0AAD8CRD9</accession>
<comment type="caution">
    <text evidence="4">The sequence shown here is derived from an EMBL/GenBank/DDBJ whole genome shotgun (WGS) entry which is preliminary data.</text>
</comment>
<feature type="domain" description="Ig-like" evidence="3">
    <location>
        <begin position="9"/>
        <end position="111"/>
    </location>
</feature>
<dbReference type="GO" id="GO:0009897">
    <property type="term" value="C:external side of plasma membrane"/>
    <property type="evidence" value="ECO:0007669"/>
    <property type="project" value="TreeGrafter"/>
</dbReference>
<dbReference type="PANTHER" id="PTHR11481">
    <property type="entry name" value="IMMUNOGLOBULIN FC RECEPTOR"/>
    <property type="match status" value="1"/>
</dbReference>
<dbReference type="SUPFAM" id="SSF48726">
    <property type="entry name" value="Immunoglobulin"/>
    <property type="match status" value="3"/>
</dbReference>
<name>A0AAD8CRD9_ACIOX</name>
<dbReference type="SMART" id="SM00409">
    <property type="entry name" value="IG"/>
    <property type="match status" value="3"/>
</dbReference>
<dbReference type="Pfam" id="PF13927">
    <property type="entry name" value="Ig_3"/>
    <property type="match status" value="1"/>
</dbReference>
<dbReference type="GO" id="GO:0007166">
    <property type="term" value="P:cell surface receptor signaling pathway"/>
    <property type="evidence" value="ECO:0007669"/>
    <property type="project" value="TreeGrafter"/>
</dbReference>
<evidence type="ECO:0000313" key="5">
    <source>
        <dbReference type="Proteomes" id="UP001230051"/>
    </source>
</evidence>
<reference evidence="4" key="1">
    <citation type="submission" date="2022-02" db="EMBL/GenBank/DDBJ databases">
        <title>Atlantic sturgeon de novo genome assembly.</title>
        <authorList>
            <person name="Stock M."/>
            <person name="Klopp C."/>
            <person name="Guiguen Y."/>
            <person name="Cabau C."/>
            <person name="Parinello H."/>
            <person name="Santidrian Yebra-Pimentel E."/>
            <person name="Kuhl H."/>
            <person name="Dirks R.P."/>
            <person name="Guessner J."/>
            <person name="Wuertz S."/>
            <person name="Du K."/>
            <person name="Schartl M."/>
        </authorList>
    </citation>
    <scope>NUCLEOTIDE SEQUENCE</scope>
    <source>
        <strain evidence="4">STURGEONOMICS-FGT-2020</strain>
        <tissue evidence="4">Whole blood</tissue>
    </source>
</reference>
<evidence type="ECO:0000313" key="4">
    <source>
        <dbReference type="EMBL" id="KAK1154852.1"/>
    </source>
</evidence>
<evidence type="ECO:0000259" key="3">
    <source>
        <dbReference type="PROSITE" id="PS50835"/>
    </source>
</evidence>
<dbReference type="InterPro" id="IPR050488">
    <property type="entry name" value="Ig_Fc_receptor"/>
</dbReference>
<protein>
    <submittedName>
        <fullName evidence="4">Fc receptor-like A</fullName>
    </submittedName>
</protein>
<feature type="domain" description="Ig-like" evidence="3">
    <location>
        <begin position="212"/>
        <end position="298"/>
    </location>
</feature>
<dbReference type="InterPro" id="IPR036179">
    <property type="entry name" value="Ig-like_dom_sf"/>
</dbReference>
<dbReference type="InterPro" id="IPR003599">
    <property type="entry name" value="Ig_sub"/>
</dbReference>
<dbReference type="EMBL" id="JAGXEW010000033">
    <property type="protein sequence ID" value="KAK1154852.1"/>
    <property type="molecule type" value="Genomic_DNA"/>
</dbReference>
<dbReference type="AlphaFoldDB" id="A0AAD8CRD9"/>
<keyword evidence="1" id="KW-0732">Signal</keyword>
<dbReference type="GO" id="GO:0004888">
    <property type="term" value="F:transmembrane signaling receptor activity"/>
    <property type="evidence" value="ECO:0007669"/>
    <property type="project" value="TreeGrafter"/>
</dbReference>
<feature type="domain" description="Ig-like" evidence="3">
    <location>
        <begin position="121"/>
        <end position="204"/>
    </location>
</feature>
<dbReference type="InterPro" id="IPR007110">
    <property type="entry name" value="Ig-like_dom"/>
</dbReference>
<dbReference type="GO" id="GO:0006955">
    <property type="term" value="P:immune response"/>
    <property type="evidence" value="ECO:0007669"/>
    <property type="project" value="TreeGrafter"/>
</dbReference>
<organism evidence="4 5">
    <name type="scientific">Acipenser oxyrinchus oxyrinchus</name>
    <dbReference type="NCBI Taxonomy" id="40147"/>
    <lineage>
        <taxon>Eukaryota</taxon>
        <taxon>Metazoa</taxon>
        <taxon>Chordata</taxon>
        <taxon>Craniata</taxon>
        <taxon>Vertebrata</taxon>
        <taxon>Euteleostomi</taxon>
        <taxon>Actinopterygii</taxon>
        <taxon>Chondrostei</taxon>
        <taxon>Acipenseriformes</taxon>
        <taxon>Acipenseridae</taxon>
        <taxon>Acipenser</taxon>
    </lineage>
</organism>
<evidence type="ECO:0000256" key="1">
    <source>
        <dbReference type="ARBA" id="ARBA00022729"/>
    </source>
</evidence>
<dbReference type="PROSITE" id="PS50835">
    <property type="entry name" value="IG_LIKE"/>
    <property type="match status" value="3"/>
</dbReference>
<evidence type="ECO:0000256" key="2">
    <source>
        <dbReference type="ARBA" id="ARBA00023157"/>
    </source>
</evidence>